<name>A0ABR7I1S0_9FIRM</name>
<keyword evidence="10 24" id="KW-0812">Transmembrane</keyword>
<dbReference type="Pfam" id="PF00912">
    <property type="entry name" value="Transgly"/>
    <property type="match status" value="1"/>
</dbReference>
<dbReference type="Gene3D" id="3.40.710.10">
    <property type="entry name" value="DD-peptidase/beta-lactamase superfamily"/>
    <property type="match status" value="1"/>
</dbReference>
<comment type="caution">
    <text evidence="27">The sequence shown here is derived from an EMBL/GenBank/DDBJ whole genome shotgun (WGS) entry which is preliminary data.</text>
</comment>
<keyword evidence="14" id="KW-0573">Peptidoglycan synthesis</keyword>
<feature type="domain" description="Glycosyl transferase family 51" evidence="26">
    <location>
        <begin position="82"/>
        <end position="266"/>
    </location>
</feature>
<gene>
    <name evidence="27" type="ORF">H8Z79_08205</name>
</gene>
<evidence type="ECO:0000256" key="18">
    <source>
        <dbReference type="ARBA" id="ARBA00023268"/>
    </source>
</evidence>
<keyword evidence="5" id="KW-1003">Cell membrane</keyword>
<evidence type="ECO:0000256" key="10">
    <source>
        <dbReference type="ARBA" id="ARBA00022692"/>
    </source>
</evidence>
<dbReference type="Pfam" id="PF00905">
    <property type="entry name" value="Transpeptidase"/>
    <property type="match status" value="1"/>
</dbReference>
<dbReference type="InterPro" id="IPR001264">
    <property type="entry name" value="Glyco_trans_51"/>
</dbReference>
<proteinExistence type="predicted"/>
<keyword evidence="6" id="KW-0121">Carboxypeptidase</keyword>
<keyword evidence="9" id="KW-0808">Transferase</keyword>
<dbReference type="InterPro" id="IPR001460">
    <property type="entry name" value="PCN-bd_Tpept"/>
</dbReference>
<evidence type="ECO:0000256" key="15">
    <source>
        <dbReference type="ARBA" id="ARBA00022989"/>
    </source>
</evidence>
<dbReference type="EC" id="2.4.99.28" evidence="21"/>
<evidence type="ECO:0000256" key="4">
    <source>
        <dbReference type="ARBA" id="ARBA00018638"/>
    </source>
</evidence>
<feature type="domain" description="Penicillin-binding protein transpeptidase" evidence="25">
    <location>
        <begin position="448"/>
        <end position="703"/>
    </location>
</feature>
<dbReference type="SUPFAM" id="SSF56601">
    <property type="entry name" value="beta-lactamase/transpeptidase-like"/>
    <property type="match status" value="1"/>
</dbReference>
<evidence type="ECO:0000256" key="6">
    <source>
        <dbReference type="ARBA" id="ARBA00022645"/>
    </source>
</evidence>
<evidence type="ECO:0000256" key="9">
    <source>
        <dbReference type="ARBA" id="ARBA00022679"/>
    </source>
</evidence>
<evidence type="ECO:0000256" key="24">
    <source>
        <dbReference type="SAM" id="Phobius"/>
    </source>
</evidence>
<keyword evidence="8" id="KW-0328">Glycosyltransferase</keyword>
<keyword evidence="11" id="KW-0378">Hydrolase</keyword>
<dbReference type="EMBL" id="JACOQE010000004">
    <property type="protein sequence ID" value="MBC5740442.1"/>
    <property type="molecule type" value="Genomic_DNA"/>
</dbReference>
<evidence type="ECO:0000259" key="25">
    <source>
        <dbReference type="Pfam" id="PF00905"/>
    </source>
</evidence>
<dbReference type="Proteomes" id="UP000633936">
    <property type="component" value="Unassembled WGS sequence"/>
</dbReference>
<evidence type="ECO:0000256" key="12">
    <source>
        <dbReference type="ARBA" id="ARBA00022960"/>
    </source>
</evidence>
<keyword evidence="19" id="KW-0961">Cell wall biogenesis/degradation</keyword>
<evidence type="ECO:0000256" key="14">
    <source>
        <dbReference type="ARBA" id="ARBA00022984"/>
    </source>
</evidence>
<sequence length="896" mass="97995">MNYGKKSVSKKRNSLISRTAMMGKRAHVSLIRVLFVVLITICVVIGCTGIGAFRGIIDNAPDVNDIDISPLGYATFLYDGDGNQLRKLTAPSSNRLPVSIDQIPVDLQHAVVAIEDERFYEHNGIDVRGILRAFVKNLSSGNLSEGASTITQQLLKNNVFTNWTQESTWLERFTRKIQEQYLAVEIEKKINNKNVILENYLNTINLGAGTYGVQAAARKYFNKDVWDLNLSECTTLAGITQNPTQYNPIEHPEANAKRRKEVLDHMIDQGYITQEQYDQVINDDIYSEIQAAQVLNEETDNTVYSYFEDELIDQVINDLMNIKGYTRTQAQNLVYSGGLSIYTTQDASIQKILDEEYADPSNYPDYVQYALDYALTVQNPDGEEVNYSKEMLRLYFQNEDPEFDLLFDSQEEGQSYVDRYKEHVLADGSTVVSERVSFAPQPQSSMSIIDQHTGYVKAIIGGRGEKTASLTLNRATDTTRQPGSTFKILSTYAPALNEKGMTLATTFEDEPYNYPDGSPVNNASKSYGGTTTIRRAIQNSINVVAVKCLEEVTPELGLQYLDNFGFTTLAHGTEADKDADGTIWTDANLPMALGGLTHGVTNVELCAAYAAIANNGNYIEPIYYTKILDHNGNVLIEKNSAGRSVIKESTAWLLTSAMEDVVNQGTGTACQLDDMTVAGKTGTTDAYNDLWFVGYTPYYTCAVWSGFDNNEKLPEDAREFHKNLWKKVMTRIHEGLPDKEFDMPASVEKISICEETGLLPRAGCPVITEYFDIGDVPTDYCDQHFYESDDTGEEDTTDEETNVSPTPDPDNNSNNNGGNTGGDNTGGDNTGGDNTGGDNTGGDNTGGDNTGGDNTGGDNTGGDNTGGDNAGGGDNTGGDDGGGDTGGGDDGGNTEE</sequence>
<dbReference type="SUPFAM" id="SSF53955">
    <property type="entry name" value="Lysozyme-like"/>
    <property type="match status" value="1"/>
</dbReference>
<dbReference type="InterPro" id="IPR012338">
    <property type="entry name" value="Beta-lactam/transpept-like"/>
</dbReference>
<accession>A0ABR7I1S0</accession>
<keyword evidence="12" id="KW-0133">Cell shape</keyword>
<evidence type="ECO:0000256" key="19">
    <source>
        <dbReference type="ARBA" id="ARBA00023316"/>
    </source>
</evidence>
<evidence type="ECO:0000256" key="11">
    <source>
        <dbReference type="ARBA" id="ARBA00022801"/>
    </source>
</evidence>
<keyword evidence="13" id="KW-0735">Signal-anchor</keyword>
<evidence type="ECO:0000256" key="8">
    <source>
        <dbReference type="ARBA" id="ARBA00022676"/>
    </source>
</evidence>
<comment type="catalytic activity">
    <reaction evidence="22">
        <text>[GlcNAc-(1-&gt;4)-Mur2Ac(oyl-L-Ala-gamma-D-Glu-L-Lys-D-Ala-D-Ala)](n)-di-trans,octa-cis-undecaprenyl diphosphate + beta-D-GlcNAc-(1-&gt;4)-Mur2Ac(oyl-L-Ala-gamma-D-Glu-L-Lys-D-Ala-D-Ala)-di-trans,octa-cis-undecaprenyl diphosphate = [GlcNAc-(1-&gt;4)-Mur2Ac(oyl-L-Ala-gamma-D-Glu-L-Lys-D-Ala-D-Ala)](n+1)-di-trans,octa-cis-undecaprenyl diphosphate + di-trans,octa-cis-undecaprenyl diphosphate + H(+)</text>
        <dbReference type="Rhea" id="RHEA:23708"/>
        <dbReference type="Rhea" id="RHEA-COMP:9602"/>
        <dbReference type="Rhea" id="RHEA-COMP:9603"/>
        <dbReference type="ChEBI" id="CHEBI:15378"/>
        <dbReference type="ChEBI" id="CHEBI:58405"/>
        <dbReference type="ChEBI" id="CHEBI:60033"/>
        <dbReference type="ChEBI" id="CHEBI:78435"/>
        <dbReference type="EC" id="2.4.99.28"/>
    </reaction>
</comment>
<evidence type="ECO:0000256" key="21">
    <source>
        <dbReference type="ARBA" id="ARBA00044770"/>
    </source>
</evidence>
<evidence type="ECO:0000259" key="26">
    <source>
        <dbReference type="Pfam" id="PF00912"/>
    </source>
</evidence>
<feature type="compositionally biased region" description="Gly residues" evidence="23">
    <location>
        <begin position="818"/>
        <end position="896"/>
    </location>
</feature>
<evidence type="ECO:0000256" key="5">
    <source>
        <dbReference type="ARBA" id="ARBA00022475"/>
    </source>
</evidence>
<dbReference type="PANTHER" id="PTHR32282">
    <property type="entry name" value="BINDING PROTEIN TRANSPEPTIDASE, PUTATIVE-RELATED"/>
    <property type="match status" value="1"/>
</dbReference>
<keyword evidence="15 24" id="KW-1133">Transmembrane helix</keyword>
<comment type="subcellular location">
    <subcellularLocation>
        <location evidence="2">Cell membrane</location>
        <topology evidence="2">Single-pass type II membrane protein</topology>
    </subcellularLocation>
</comment>
<evidence type="ECO:0000256" key="1">
    <source>
        <dbReference type="ARBA" id="ARBA00002624"/>
    </source>
</evidence>
<evidence type="ECO:0000313" key="27">
    <source>
        <dbReference type="EMBL" id="MBC5740442.1"/>
    </source>
</evidence>
<dbReference type="NCBIfam" id="TIGR02074">
    <property type="entry name" value="PBP_1a_fam"/>
    <property type="match status" value="1"/>
</dbReference>
<feature type="transmembrane region" description="Helical" evidence="24">
    <location>
        <begin position="30"/>
        <end position="53"/>
    </location>
</feature>
<keyword evidence="16 24" id="KW-0472">Membrane</keyword>
<evidence type="ECO:0000256" key="20">
    <source>
        <dbReference type="ARBA" id="ARBA00034000"/>
    </source>
</evidence>
<keyword evidence="17" id="KW-0046">Antibiotic resistance</keyword>
<dbReference type="InterPro" id="IPR023346">
    <property type="entry name" value="Lysozyme-like_dom_sf"/>
</dbReference>
<evidence type="ECO:0000256" key="23">
    <source>
        <dbReference type="SAM" id="MobiDB-lite"/>
    </source>
</evidence>
<dbReference type="Gene3D" id="1.10.3810.10">
    <property type="entry name" value="Biosynthetic peptidoglycan transglycosylase-like"/>
    <property type="match status" value="1"/>
</dbReference>
<evidence type="ECO:0000256" key="2">
    <source>
        <dbReference type="ARBA" id="ARBA00004401"/>
    </source>
</evidence>
<evidence type="ECO:0000313" key="28">
    <source>
        <dbReference type="Proteomes" id="UP000633936"/>
    </source>
</evidence>
<comment type="catalytic activity">
    <reaction evidence="20">
        <text>Preferential cleavage: (Ac)2-L-Lys-D-Ala-|-D-Ala. Also transpeptidation of peptidyl-alanyl moieties that are N-acyl substituents of D-alanine.</text>
        <dbReference type="EC" id="3.4.16.4"/>
    </reaction>
</comment>
<organism evidence="27 28">
    <name type="scientific">Blautia intestinalis</name>
    <dbReference type="NCBI Taxonomy" id="2763028"/>
    <lineage>
        <taxon>Bacteria</taxon>
        <taxon>Bacillati</taxon>
        <taxon>Bacillota</taxon>
        <taxon>Clostridia</taxon>
        <taxon>Lachnospirales</taxon>
        <taxon>Lachnospiraceae</taxon>
        <taxon>Blautia</taxon>
    </lineage>
</organism>
<protein>
    <recommendedName>
        <fullName evidence="4">Penicillin-binding protein 1A</fullName>
        <ecNumber evidence="21">2.4.99.28</ecNumber>
        <ecNumber evidence="3">3.4.16.4</ecNumber>
    </recommendedName>
</protein>
<reference evidence="27 28" key="1">
    <citation type="submission" date="2020-08" db="EMBL/GenBank/DDBJ databases">
        <title>Genome public.</title>
        <authorList>
            <person name="Liu C."/>
            <person name="Sun Q."/>
        </authorList>
    </citation>
    <scope>NUCLEOTIDE SEQUENCE [LARGE SCALE GENOMIC DNA]</scope>
    <source>
        <strain evidence="27 28">27-44</strain>
    </source>
</reference>
<feature type="region of interest" description="Disordered" evidence="23">
    <location>
        <begin position="782"/>
        <end position="896"/>
    </location>
</feature>
<dbReference type="InterPro" id="IPR036950">
    <property type="entry name" value="PBP_transglycosylase"/>
</dbReference>
<evidence type="ECO:0000256" key="7">
    <source>
        <dbReference type="ARBA" id="ARBA00022670"/>
    </source>
</evidence>
<dbReference type="PANTHER" id="PTHR32282:SF11">
    <property type="entry name" value="PENICILLIN-BINDING PROTEIN 1B"/>
    <property type="match status" value="1"/>
</dbReference>
<dbReference type="EC" id="3.4.16.4" evidence="3"/>
<dbReference type="InterPro" id="IPR050396">
    <property type="entry name" value="Glycosyltr_51/Transpeptidase"/>
</dbReference>
<evidence type="ECO:0000256" key="22">
    <source>
        <dbReference type="ARBA" id="ARBA00049902"/>
    </source>
</evidence>
<evidence type="ECO:0000256" key="3">
    <source>
        <dbReference type="ARBA" id="ARBA00012448"/>
    </source>
</evidence>
<evidence type="ECO:0000256" key="13">
    <source>
        <dbReference type="ARBA" id="ARBA00022968"/>
    </source>
</evidence>
<keyword evidence="18" id="KW-0511">Multifunctional enzyme</keyword>
<keyword evidence="7" id="KW-0645">Protease</keyword>
<evidence type="ECO:0000256" key="16">
    <source>
        <dbReference type="ARBA" id="ARBA00023136"/>
    </source>
</evidence>
<feature type="compositionally biased region" description="Acidic residues" evidence="23">
    <location>
        <begin position="788"/>
        <end position="801"/>
    </location>
</feature>
<comment type="function">
    <text evidence="1">Cell wall formation. Synthesis of cross-linked peptidoglycan from the lipid intermediates. The enzyme has a penicillin-insensitive transglycosylase N-terminal domain (formation of linear glycan strands) and a penicillin-sensitive transpeptidase C-terminal domain (cross-linking of the peptide subunits).</text>
</comment>
<keyword evidence="28" id="KW-1185">Reference proteome</keyword>
<evidence type="ECO:0000256" key="17">
    <source>
        <dbReference type="ARBA" id="ARBA00023251"/>
    </source>
</evidence>
<dbReference type="RefSeq" id="WP_118039149.1">
    <property type="nucleotide sequence ID" value="NZ_JACOQE010000004.1"/>
</dbReference>